<dbReference type="SUPFAM" id="SSF51905">
    <property type="entry name" value="FAD/NAD(P)-binding domain"/>
    <property type="match status" value="2"/>
</dbReference>
<dbReference type="OrthoDB" id="43741at2759"/>
<evidence type="ECO:0000256" key="1">
    <source>
        <dbReference type="ARBA" id="ARBA00009183"/>
    </source>
</evidence>
<dbReference type="GO" id="GO:0050660">
    <property type="term" value="F:flavin adenine dinucleotide binding"/>
    <property type="evidence" value="ECO:0007669"/>
    <property type="project" value="InterPro"/>
</dbReference>
<proteinExistence type="inferred from homology"/>
<dbReference type="PRINTS" id="PR00370">
    <property type="entry name" value="FMOXYGENASE"/>
</dbReference>
<evidence type="ECO:0000313" key="7">
    <source>
        <dbReference type="Proteomes" id="UP001153069"/>
    </source>
</evidence>
<organism evidence="6 7">
    <name type="scientific">Seminavis robusta</name>
    <dbReference type="NCBI Taxonomy" id="568900"/>
    <lineage>
        <taxon>Eukaryota</taxon>
        <taxon>Sar</taxon>
        <taxon>Stramenopiles</taxon>
        <taxon>Ochrophyta</taxon>
        <taxon>Bacillariophyta</taxon>
        <taxon>Bacillariophyceae</taxon>
        <taxon>Bacillariophycidae</taxon>
        <taxon>Naviculales</taxon>
        <taxon>Naviculaceae</taxon>
        <taxon>Seminavis</taxon>
    </lineage>
</organism>
<dbReference type="Gene3D" id="3.50.50.60">
    <property type="entry name" value="FAD/NAD(P)-binding domain"/>
    <property type="match status" value="1"/>
</dbReference>
<keyword evidence="4" id="KW-0521">NADP</keyword>
<reference evidence="6" key="1">
    <citation type="submission" date="2020-06" db="EMBL/GenBank/DDBJ databases">
        <authorList>
            <consortium name="Plant Systems Biology data submission"/>
        </authorList>
    </citation>
    <scope>NUCLEOTIDE SEQUENCE</scope>
    <source>
        <strain evidence="6">D6</strain>
    </source>
</reference>
<keyword evidence="6" id="KW-0503">Monooxygenase</keyword>
<protein>
    <submittedName>
        <fullName evidence="6">Monooxygenase</fullName>
    </submittedName>
</protein>
<dbReference type="Pfam" id="PF00743">
    <property type="entry name" value="FMO-like"/>
    <property type="match status" value="1"/>
</dbReference>
<evidence type="ECO:0000256" key="5">
    <source>
        <dbReference type="ARBA" id="ARBA00023002"/>
    </source>
</evidence>
<comment type="caution">
    <text evidence="6">The sequence shown here is derived from an EMBL/GenBank/DDBJ whole genome shotgun (WGS) entry which is preliminary data.</text>
</comment>
<dbReference type="InterPro" id="IPR000960">
    <property type="entry name" value="Flavin_mOase"/>
</dbReference>
<gene>
    <name evidence="6" type="ORF">SEMRO_87_G046060.1</name>
</gene>
<keyword evidence="3" id="KW-0274">FAD</keyword>
<comment type="similarity">
    <text evidence="1">Belongs to the FMO family.</text>
</comment>
<dbReference type="PANTHER" id="PTHR23023">
    <property type="entry name" value="DIMETHYLANILINE MONOOXYGENASE"/>
    <property type="match status" value="1"/>
</dbReference>
<dbReference type="PIRSF" id="PIRSF000332">
    <property type="entry name" value="FMO"/>
    <property type="match status" value="1"/>
</dbReference>
<dbReference type="GO" id="GO:0004499">
    <property type="term" value="F:N,N-dimethylaniline monooxygenase activity"/>
    <property type="evidence" value="ECO:0007669"/>
    <property type="project" value="InterPro"/>
</dbReference>
<dbReference type="InterPro" id="IPR036188">
    <property type="entry name" value="FAD/NAD-bd_sf"/>
</dbReference>
<keyword evidence="5" id="KW-0560">Oxidoreductase</keyword>
<name>A0A9N8DD41_9STRA</name>
<sequence>MNHSTDSSSSSSSSSPVRIRIAVIGAGPCGITAAKNVIESGLDDLVVFEKSDAIGGNWVYRSETQHSSVYESAHTISSRYLSEYEDFPFPPDAPDYLPHKYLCRYFEQYADRFHVTDKIRFHTEVLHAEPLDDGWKIQSRNTTTNETKTEQFAVLMVANGHHWDPRMPPTLTGFTGELLHSHSFKHNRPFRDKRVLVIGGGNSACDAAVECSRVAQSTHLSMRRGHWFIPKFIFGIPTDVFHGGTVWIPVPRFLRDLISKFIIYLIQGSHRRLGLQTPSYGVLGGHVTINSELAYALGHGAIIPKPGIQRVDGKNVFFRNGTSQEFDTIICATGYNISFPFFDKSFIDWKDATYVPLWRRMFHPTLRNLYFIGLFQPLGCIWPLADYQAMLACQEILGHYQRPRNMEAAIDCERRHPHHRFIEAPRHSTEVDYHQYRKELLFEVGKCGKKPHRANAAAPLVDRTKQLV</sequence>
<keyword evidence="2" id="KW-0285">Flavoprotein</keyword>
<dbReference type="GO" id="GO:0050661">
    <property type="term" value="F:NADP binding"/>
    <property type="evidence" value="ECO:0007669"/>
    <property type="project" value="InterPro"/>
</dbReference>
<dbReference type="AlphaFoldDB" id="A0A9N8DD41"/>
<evidence type="ECO:0000256" key="4">
    <source>
        <dbReference type="ARBA" id="ARBA00022857"/>
    </source>
</evidence>
<accession>A0A9N8DD41</accession>
<dbReference type="InterPro" id="IPR050346">
    <property type="entry name" value="FMO-like"/>
</dbReference>
<dbReference type="InterPro" id="IPR020946">
    <property type="entry name" value="Flavin_mOase-like"/>
</dbReference>
<dbReference type="Proteomes" id="UP001153069">
    <property type="component" value="Unassembled WGS sequence"/>
</dbReference>
<evidence type="ECO:0000313" key="6">
    <source>
        <dbReference type="EMBL" id="CAB9500587.1"/>
    </source>
</evidence>
<evidence type="ECO:0000256" key="2">
    <source>
        <dbReference type="ARBA" id="ARBA00022630"/>
    </source>
</evidence>
<keyword evidence="7" id="KW-1185">Reference proteome</keyword>
<evidence type="ECO:0000256" key="3">
    <source>
        <dbReference type="ARBA" id="ARBA00022827"/>
    </source>
</evidence>
<dbReference type="EMBL" id="CAICTM010000086">
    <property type="protein sequence ID" value="CAB9500587.1"/>
    <property type="molecule type" value="Genomic_DNA"/>
</dbReference>